<evidence type="ECO:0000313" key="3">
    <source>
        <dbReference type="Proteomes" id="UP000663090"/>
    </source>
</evidence>
<evidence type="ECO:0000259" key="1">
    <source>
        <dbReference type="Pfam" id="PF07791"/>
    </source>
</evidence>
<dbReference type="EMBL" id="CP071091">
    <property type="protein sequence ID" value="QSQ12297.1"/>
    <property type="molecule type" value="Genomic_DNA"/>
</dbReference>
<dbReference type="Pfam" id="PF07791">
    <property type="entry name" value="Imm11"/>
    <property type="match status" value="1"/>
</dbReference>
<evidence type="ECO:0000313" key="2">
    <source>
        <dbReference type="EMBL" id="QSQ12297.1"/>
    </source>
</evidence>
<protein>
    <recommendedName>
        <fullName evidence="1">Immunity MXAN-0049 protein domain-containing protein</fullName>
    </recommendedName>
</protein>
<dbReference type="Proteomes" id="UP000663090">
    <property type="component" value="Chromosome"/>
</dbReference>
<proteinExistence type="predicted"/>
<feature type="domain" description="Immunity MXAN-0049 protein" evidence="1">
    <location>
        <begin position="101"/>
        <end position="191"/>
    </location>
</feature>
<dbReference type="InterPro" id="IPR012433">
    <property type="entry name" value="Imm11"/>
</dbReference>
<accession>A0ABX7N0R5</accession>
<sequence>MSHSSRYFSLMEDVQAGHWYLTDPLDATGQEVEDIWQFARGHAIRLSSRLTFPISEPGRRLDFCMAGAGATPIVHVKVANILAEMAPDDVQLIPVDVEGCPEQYVLLVVTKLIRCIDDQATEEVLYWKPEDERPDKLGQYRSVYGMRIDPTQVGDAQVFRTWGWDIAIIVSEAIKKALERAGITGARFEEV</sequence>
<gene>
    <name evidence="2" type="ORF">JY572_28565</name>
</gene>
<organism evidence="2 3">
    <name type="scientific">Myxococcus landrumensis</name>
    <dbReference type="NCBI Taxonomy" id="2813577"/>
    <lineage>
        <taxon>Bacteria</taxon>
        <taxon>Pseudomonadati</taxon>
        <taxon>Myxococcota</taxon>
        <taxon>Myxococcia</taxon>
        <taxon>Myxococcales</taxon>
        <taxon>Cystobacterineae</taxon>
        <taxon>Myxococcaceae</taxon>
        <taxon>Myxococcus</taxon>
    </lineage>
</organism>
<reference evidence="2 3" key="1">
    <citation type="submission" date="2021-02" db="EMBL/GenBank/DDBJ databases">
        <title>De Novo genome assembly of isolated myxobacteria.</title>
        <authorList>
            <person name="Stevens D.C."/>
        </authorList>
    </citation>
    <scope>NUCLEOTIDE SEQUENCE [LARGE SCALE GENOMIC DNA]</scope>
    <source>
        <strain evidence="2 3">SCHIC003</strain>
    </source>
</reference>
<dbReference type="RefSeq" id="WP_206714027.1">
    <property type="nucleotide sequence ID" value="NZ_CP071091.1"/>
</dbReference>
<name>A0ABX7N0R5_9BACT</name>
<keyword evidence="3" id="KW-1185">Reference proteome</keyword>